<organism evidence="7 8">
    <name type="scientific">Yeguia hominis</name>
    <dbReference type="NCBI Taxonomy" id="2763662"/>
    <lineage>
        <taxon>Bacteria</taxon>
        <taxon>Bacillati</taxon>
        <taxon>Bacillota</taxon>
        <taxon>Clostridia</taxon>
        <taxon>Eubacteriales</taxon>
        <taxon>Yeguiaceae</taxon>
        <taxon>Yeguia</taxon>
    </lineage>
</organism>
<sequence length="120" mass="13057">MKYLLQAAIILLLSFLGEALHTLIPLPVPASIYGLLLMLLCLCTGVLKLHQIAETASFLLKIMPVLFLPAIVGLLAVRAQLLDILIPLLVILAATTYIVMAVTGKTTEAALRLERRKRDA</sequence>
<dbReference type="PANTHER" id="PTHR33931:SF2">
    <property type="entry name" value="HOLIN-LIKE PROTEIN CIDA"/>
    <property type="match status" value="1"/>
</dbReference>
<dbReference type="RefSeq" id="WP_249318961.1">
    <property type="nucleotide sequence ID" value="NZ_JACRSN010000007.1"/>
</dbReference>
<name>A0A926DAR5_9FIRM</name>
<comment type="subcellular location">
    <subcellularLocation>
        <location evidence="1">Cell membrane</location>
        <topology evidence="1">Multi-pass membrane protein</topology>
    </subcellularLocation>
</comment>
<keyword evidence="3 6" id="KW-0812">Transmembrane</keyword>
<evidence type="ECO:0000313" key="7">
    <source>
        <dbReference type="EMBL" id="MBC8533520.1"/>
    </source>
</evidence>
<dbReference type="EMBL" id="JACRSN010000007">
    <property type="protein sequence ID" value="MBC8533520.1"/>
    <property type="molecule type" value="Genomic_DNA"/>
</dbReference>
<dbReference type="PANTHER" id="PTHR33931">
    <property type="entry name" value="HOLIN-LIKE PROTEIN CIDA-RELATED"/>
    <property type="match status" value="1"/>
</dbReference>
<evidence type="ECO:0000313" key="8">
    <source>
        <dbReference type="Proteomes" id="UP000651482"/>
    </source>
</evidence>
<feature type="transmembrane region" description="Helical" evidence="6">
    <location>
        <begin position="59"/>
        <end position="78"/>
    </location>
</feature>
<evidence type="ECO:0000256" key="6">
    <source>
        <dbReference type="SAM" id="Phobius"/>
    </source>
</evidence>
<protein>
    <submittedName>
        <fullName evidence="7">CidA/LrgA family protein</fullName>
    </submittedName>
</protein>
<keyword evidence="8" id="KW-1185">Reference proteome</keyword>
<dbReference type="InterPro" id="IPR005538">
    <property type="entry name" value="LrgA/CidA"/>
</dbReference>
<dbReference type="Proteomes" id="UP000651482">
    <property type="component" value="Unassembled WGS sequence"/>
</dbReference>
<keyword evidence="4 6" id="KW-1133">Transmembrane helix</keyword>
<dbReference type="AlphaFoldDB" id="A0A926DAR5"/>
<proteinExistence type="predicted"/>
<evidence type="ECO:0000256" key="1">
    <source>
        <dbReference type="ARBA" id="ARBA00004651"/>
    </source>
</evidence>
<gene>
    <name evidence="7" type="ORF">IAG03_05780</name>
</gene>
<reference evidence="7" key="1">
    <citation type="submission" date="2020-08" db="EMBL/GenBank/DDBJ databases">
        <title>Genome public.</title>
        <authorList>
            <person name="Liu C."/>
            <person name="Sun Q."/>
        </authorList>
    </citation>
    <scope>NUCLEOTIDE SEQUENCE</scope>
    <source>
        <strain evidence="7">NSJ-40</strain>
    </source>
</reference>
<dbReference type="Pfam" id="PF03788">
    <property type="entry name" value="LrgA"/>
    <property type="match status" value="1"/>
</dbReference>
<evidence type="ECO:0000256" key="4">
    <source>
        <dbReference type="ARBA" id="ARBA00022989"/>
    </source>
</evidence>
<dbReference type="GO" id="GO:0005886">
    <property type="term" value="C:plasma membrane"/>
    <property type="evidence" value="ECO:0007669"/>
    <property type="project" value="UniProtKB-SubCell"/>
</dbReference>
<evidence type="ECO:0000256" key="5">
    <source>
        <dbReference type="ARBA" id="ARBA00023136"/>
    </source>
</evidence>
<accession>A0A926DAR5</accession>
<keyword evidence="2" id="KW-1003">Cell membrane</keyword>
<feature type="transmembrane region" description="Helical" evidence="6">
    <location>
        <begin position="29"/>
        <end position="47"/>
    </location>
</feature>
<evidence type="ECO:0000256" key="2">
    <source>
        <dbReference type="ARBA" id="ARBA00022475"/>
    </source>
</evidence>
<evidence type="ECO:0000256" key="3">
    <source>
        <dbReference type="ARBA" id="ARBA00022692"/>
    </source>
</evidence>
<comment type="caution">
    <text evidence="7">The sequence shown here is derived from an EMBL/GenBank/DDBJ whole genome shotgun (WGS) entry which is preliminary data.</text>
</comment>
<feature type="transmembrane region" description="Helical" evidence="6">
    <location>
        <begin position="84"/>
        <end position="103"/>
    </location>
</feature>
<keyword evidence="5 6" id="KW-0472">Membrane</keyword>